<name>X1UXZ5_9ZZZZ</name>
<sequence length="165" mass="18138">MGKGKLNPNQVMQLPDCCFGPRWWIGEYMGSSTGVAYTRKGQELLPQRFVLWGILVSSRSPACLEALRLTIRLAGDVAADTAAAKLQDRLLDGISTADILYELYVNQNGVDWINCGRQLIESRGRRLSLVSNGDQVIAYEMTVGILVSAVPTEIPDWLVNARGVL</sequence>
<evidence type="ECO:0000313" key="1">
    <source>
        <dbReference type="EMBL" id="GAI97239.1"/>
    </source>
</evidence>
<comment type="caution">
    <text evidence="1">The sequence shown here is derived from an EMBL/GenBank/DDBJ whole genome shotgun (WGS) entry which is preliminary data.</text>
</comment>
<organism evidence="1">
    <name type="scientific">marine sediment metagenome</name>
    <dbReference type="NCBI Taxonomy" id="412755"/>
    <lineage>
        <taxon>unclassified sequences</taxon>
        <taxon>metagenomes</taxon>
        <taxon>ecological metagenomes</taxon>
    </lineage>
</organism>
<protein>
    <submittedName>
        <fullName evidence="1">Uncharacterized protein</fullName>
    </submittedName>
</protein>
<dbReference type="EMBL" id="BARW01022244">
    <property type="protein sequence ID" value="GAI97239.1"/>
    <property type="molecule type" value="Genomic_DNA"/>
</dbReference>
<gene>
    <name evidence="1" type="ORF">S12H4_37188</name>
</gene>
<reference evidence="1" key="1">
    <citation type="journal article" date="2014" name="Front. Microbiol.">
        <title>High frequency of phylogenetically diverse reductive dehalogenase-homologous genes in deep subseafloor sedimentary metagenomes.</title>
        <authorList>
            <person name="Kawai M."/>
            <person name="Futagami T."/>
            <person name="Toyoda A."/>
            <person name="Takaki Y."/>
            <person name="Nishi S."/>
            <person name="Hori S."/>
            <person name="Arai W."/>
            <person name="Tsubouchi T."/>
            <person name="Morono Y."/>
            <person name="Uchiyama I."/>
            <person name="Ito T."/>
            <person name="Fujiyama A."/>
            <person name="Inagaki F."/>
            <person name="Takami H."/>
        </authorList>
    </citation>
    <scope>NUCLEOTIDE SEQUENCE</scope>
    <source>
        <strain evidence="1">Expedition CK06-06</strain>
    </source>
</reference>
<accession>X1UXZ5</accession>
<dbReference type="AlphaFoldDB" id="X1UXZ5"/>
<proteinExistence type="predicted"/>